<reference evidence="2 3" key="1">
    <citation type="submission" date="2016-07" db="EMBL/GenBank/DDBJ databases">
        <title>Pervasive Adenine N6-methylation of Active Genes in Fungi.</title>
        <authorList>
            <consortium name="DOE Joint Genome Institute"/>
            <person name="Mondo S.J."/>
            <person name="Dannebaum R.O."/>
            <person name="Kuo R.C."/>
            <person name="Labutti K."/>
            <person name="Haridas S."/>
            <person name="Kuo A."/>
            <person name="Salamov A."/>
            <person name="Ahrendt S.R."/>
            <person name="Lipzen A."/>
            <person name="Sullivan W."/>
            <person name="Andreopoulos W.B."/>
            <person name="Clum A."/>
            <person name="Lindquist E."/>
            <person name="Daum C."/>
            <person name="Ramamoorthy G.K."/>
            <person name="Gryganskyi A."/>
            <person name="Culley D."/>
            <person name="Magnuson J.K."/>
            <person name="James T.Y."/>
            <person name="O'Malley M.A."/>
            <person name="Stajich J.E."/>
            <person name="Spatafora J.W."/>
            <person name="Visel A."/>
            <person name="Grigoriev I.V."/>
        </authorList>
    </citation>
    <scope>NUCLEOTIDE SEQUENCE [LARGE SCALE GENOMIC DNA]</scope>
    <source>
        <strain evidence="2 3">NRRL 3116</strain>
    </source>
</reference>
<dbReference type="Pfam" id="PF10276">
    <property type="entry name" value="zf-CHCC"/>
    <property type="match status" value="1"/>
</dbReference>
<dbReference type="STRING" id="64571.A0A1Y2GYG3"/>
<protein>
    <submittedName>
        <fullName evidence="2">Zinc-finger domain-domain-containing protein</fullName>
    </submittedName>
</protein>
<dbReference type="GO" id="GO:0008270">
    <property type="term" value="F:zinc ion binding"/>
    <property type="evidence" value="ECO:0007669"/>
    <property type="project" value="UniProtKB-KW"/>
</dbReference>
<name>A0A1Y2GYG3_9FUNG</name>
<evidence type="ECO:0000313" key="3">
    <source>
        <dbReference type="Proteomes" id="UP000193648"/>
    </source>
</evidence>
<dbReference type="InParanoid" id="A0A1Y2GYG3"/>
<sequence length="140" mass="15377">MNTVKCIRASQAVVAASVRNVNAIAIRTLSSSTAVAQNIRHDLKQAVNRDTTWSENQVEKKIAFKGPRFEHVDIEAQPKPRAAVELIAEEPIRLVEGRRARCDGGGGSLGHPAVWINLDRPGAHACGYCGIRFEQKPHHH</sequence>
<dbReference type="OrthoDB" id="307899at2759"/>
<comment type="caution">
    <text evidence="2">The sequence shown here is derived from an EMBL/GenBank/DDBJ whole genome shotgun (WGS) entry which is preliminary data.</text>
</comment>
<dbReference type="EMBL" id="MCFF01000004">
    <property type="protein sequence ID" value="ORZ27348.1"/>
    <property type="molecule type" value="Genomic_DNA"/>
</dbReference>
<accession>A0A1Y2GYG3</accession>
<gene>
    <name evidence="2" type="ORF">BCR41DRAFT_346681</name>
</gene>
<keyword evidence="2" id="KW-0863">Zinc-finger</keyword>
<evidence type="ECO:0000259" key="1">
    <source>
        <dbReference type="Pfam" id="PF10276"/>
    </source>
</evidence>
<dbReference type="Proteomes" id="UP000193648">
    <property type="component" value="Unassembled WGS sequence"/>
</dbReference>
<dbReference type="AlphaFoldDB" id="A0A1Y2GYG3"/>
<keyword evidence="2" id="KW-0862">Zinc</keyword>
<evidence type="ECO:0000313" key="2">
    <source>
        <dbReference type="EMBL" id="ORZ27348.1"/>
    </source>
</evidence>
<proteinExistence type="predicted"/>
<dbReference type="PANTHER" id="PTHR13156">
    <property type="entry name" value="NADH-UBIQUINONE OXIDOREDUCTASE 13 KD-A SUBUNIT"/>
    <property type="match status" value="1"/>
</dbReference>
<dbReference type="GeneID" id="33564790"/>
<keyword evidence="2" id="KW-0479">Metal-binding</keyword>
<organism evidence="2 3">
    <name type="scientific">Lobosporangium transversale</name>
    <dbReference type="NCBI Taxonomy" id="64571"/>
    <lineage>
        <taxon>Eukaryota</taxon>
        <taxon>Fungi</taxon>
        <taxon>Fungi incertae sedis</taxon>
        <taxon>Mucoromycota</taxon>
        <taxon>Mortierellomycotina</taxon>
        <taxon>Mortierellomycetes</taxon>
        <taxon>Mortierellales</taxon>
        <taxon>Mortierellaceae</taxon>
        <taxon>Lobosporangium</taxon>
    </lineage>
</organism>
<dbReference type="GO" id="GO:0006120">
    <property type="term" value="P:mitochondrial electron transport, NADH to ubiquinone"/>
    <property type="evidence" value="ECO:0007669"/>
    <property type="project" value="TreeGrafter"/>
</dbReference>
<keyword evidence="3" id="KW-1185">Reference proteome</keyword>
<dbReference type="GO" id="GO:0005739">
    <property type="term" value="C:mitochondrion"/>
    <property type="evidence" value="ECO:0007669"/>
    <property type="project" value="GOC"/>
</dbReference>
<dbReference type="InterPro" id="IPR019401">
    <property type="entry name" value="Znf_CHCC"/>
</dbReference>
<feature type="domain" description="Zinc finger CHCC-type" evidence="1">
    <location>
        <begin position="97"/>
        <end position="133"/>
    </location>
</feature>
<dbReference type="PANTHER" id="PTHR13156:SF0">
    <property type="entry name" value="NADH DEHYDROGENASE [UBIQUINONE] IRON-SULFUR PROTEIN 6, MITOCHONDRIAL"/>
    <property type="match status" value="1"/>
</dbReference>
<dbReference type="Gene3D" id="2.60.260.40">
    <property type="entry name" value="q5lls5 like domains"/>
    <property type="match status" value="1"/>
</dbReference>
<dbReference type="RefSeq" id="XP_021885075.1">
    <property type="nucleotide sequence ID" value="XM_022022946.1"/>
</dbReference>
<dbReference type="FunFam" id="2.60.260.40:FF:000003">
    <property type="entry name" value="NADH dehydrogenase [ubiquinone] iron-sulfur protein 6, mitochondrial"/>
    <property type="match status" value="1"/>
</dbReference>